<organism evidence="6 7">
    <name type="scientific">Catenulispora yoronensis</name>
    <dbReference type="NCBI Taxonomy" id="450799"/>
    <lineage>
        <taxon>Bacteria</taxon>
        <taxon>Bacillati</taxon>
        <taxon>Actinomycetota</taxon>
        <taxon>Actinomycetes</taxon>
        <taxon>Catenulisporales</taxon>
        <taxon>Catenulisporaceae</taxon>
        <taxon>Catenulispora</taxon>
    </lineage>
</organism>
<evidence type="ECO:0000313" key="7">
    <source>
        <dbReference type="Proteomes" id="UP001500751"/>
    </source>
</evidence>
<dbReference type="SUPFAM" id="SSF52172">
    <property type="entry name" value="CheY-like"/>
    <property type="match status" value="1"/>
</dbReference>
<name>A0ABP5HAI1_9ACTN</name>
<keyword evidence="3" id="KW-0805">Transcription regulation</keyword>
<dbReference type="Pfam" id="PF13185">
    <property type="entry name" value="GAF_2"/>
    <property type="match status" value="1"/>
</dbReference>
<evidence type="ECO:0000313" key="6">
    <source>
        <dbReference type="EMBL" id="GAA2067195.1"/>
    </source>
</evidence>
<keyword evidence="1" id="KW-0808">Transferase</keyword>
<accession>A0ABP5HAI1</accession>
<dbReference type="InterPro" id="IPR029016">
    <property type="entry name" value="GAF-like_dom_sf"/>
</dbReference>
<proteinExistence type="predicted"/>
<dbReference type="Gene3D" id="1.10.10.10">
    <property type="entry name" value="Winged helix-like DNA-binding domain superfamily/Winged helix DNA-binding domain"/>
    <property type="match status" value="1"/>
</dbReference>
<keyword evidence="7" id="KW-1185">Reference proteome</keyword>
<keyword evidence="4" id="KW-0804">Transcription</keyword>
<dbReference type="Gene3D" id="3.30.450.40">
    <property type="match status" value="1"/>
</dbReference>
<evidence type="ECO:0000259" key="5">
    <source>
        <dbReference type="PROSITE" id="PS50921"/>
    </source>
</evidence>
<evidence type="ECO:0000256" key="2">
    <source>
        <dbReference type="ARBA" id="ARBA00022777"/>
    </source>
</evidence>
<dbReference type="Pfam" id="PF03861">
    <property type="entry name" value="ANTAR"/>
    <property type="match status" value="1"/>
</dbReference>
<dbReference type="InterPro" id="IPR011006">
    <property type="entry name" value="CheY-like_superfamily"/>
</dbReference>
<dbReference type="EMBL" id="BAAAQN010000119">
    <property type="protein sequence ID" value="GAA2067195.1"/>
    <property type="molecule type" value="Genomic_DNA"/>
</dbReference>
<dbReference type="SMART" id="SM00065">
    <property type="entry name" value="GAF"/>
    <property type="match status" value="1"/>
</dbReference>
<reference evidence="7" key="1">
    <citation type="journal article" date="2019" name="Int. J. Syst. Evol. Microbiol.">
        <title>The Global Catalogue of Microorganisms (GCM) 10K type strain sequencing project: providing services to taxonomists for standard genome sequencing and annotation.</title>
        <authorList>
            <consortium name="The Broad Institute Genomics Platform"/>
            <consortium name="The Broad Institute Genome Sequencing Center for Infectious Disease"/>
            <person name="Wu L."/>
            <person name="Ma J."/>
        </authorList>
    </citation>
    <scope>NUCLEOTIDE SEQUENCE [LARGE SCALE GENOMIC DNA]</scope>
    <source>
        <strain evidence="7">JCM 16014</strain>
    </source>
</reference>
<comment type="caution">
    <text evidence="6">The sequence shown here is derived from an EMBL/GenBank/DDBJ whole genome shotgun (WGS) entry which is preliminary data.</text>
</comment>
<dbReference type="InterPro" id="IPR003018">
    <property type="entry name" value="GAF"/>
</dbReference>
<sequence length="274" mass="29690">MASDGASPDRVREPEDKVSKVSKVSKVYFGGMSVTRERQLVETFVEVADTLVDDFDVIDFLLTLAERCVQLLDVDAAGIMLIDQRGHLHAAAASTENARLVELFELQTDAGPCVDCCRSGEPVINADLDANAERWPQFAEAARRSGFVAVHALPLRLRQTIIGALNLFSTENRVLADDDVRVGQALGDVATIGILAQRGLYQADLLAAQLQSALNSRIVIEQAKGVLAERRGISVDEAFELLRGHARRRNLRLSDVAREVAEGTTSASDLLGAP</sequence>
<dbReference type="PROSITE" id="PS50921">
    <property type="entry name" value="ANTAR"/>
    <property type="match status" value="1"/>
</dbReference>
<protein>
    <submittedName>
        <fullName evidence="6">GAF and ANTAR domain-containing protein</fullName>
    </submittedName>
</protein>
<dbReference type="SUPFAM" id="SSF55781">
    <property type="entry name" value="GAF domain-like"/>
    <property type="match status" value="1"/>
</dbReference>
<evidence type="ECO:0000256" key="4">
    <source>
        <dbReference type="ARBA" id="ARBA00023163"/>
    </source>
</evidence>
<evidence type="ECO:0000256" key="1">
    <source>
        <dbReference type="ARBA" id="ARBA00022679"/>
    </source>
</evidence>
<dbReference type="InterPro" id="IPR005561">
    <property type="entry name" value="ANTAR"/>
</dbReference>
<dbReference type="PIRSF" id="PIRSF036625">
    <property type="entry name" value="GAF_ANTAR"/>
    <property type="match status" value="1"/>
</dbReference>
<dbReference type="Proteomes" id="UP001500751">
    <property type="component" value="Unassembled WGS sequence"/>
</dbReference>
<feature type="domain" description="ANTAR" evidence="5">
    <location>
        <begin position="200"/>
        <end position="261"/>
    </location>
</feature>
<gene>
    <name evidence="6" type="ORF">GCM10009839_93790</name>
</gene>
<dbReference type="SMART" id="SM01012">
    <property type="entry name" value="ANTAR"/>
    <property type="match status" value="1"/>
</dbReference>
<keyword evidence="2" id="KW-0418">Kinase</keyword>
<dbReference type="InterPro" id="IPR036388">
    <property type="entry name" value="WH-like_DNA-bd_sf"/>
</dbReference>
<dbReference type="InterPro" id="IPR012074">
    <property type="entry name" value="GAF_ANTAR"/>
</dbReference>
<evidence type="ECO:0000256" key="3">
    <source>
        <dbReference type="ARBA" id="ARBA00023015"/>
    </source>
</evidence>